<protein>
    <submittedName>
        <fullName evidence="2">Uncharacterized protein</fullName>
    </submittedName>
</protein>
<gene>
    <name evidence="2" type="ORF">WJX73_005875</name>
</gene>
<comment type="caution">
    <text evidence="2">The sequence shown here is derived from an EMBL/GenBank/DDBJ whole genome shotgun (WGS) entry which is preliminary data.</text>
</comment>
<dbReference type="Proteomes" id="UP001465755">
    <property type="component" value="Unassembled WGS sequence"/>
</dbReference>
<evidence type="ECO:0000313" key="2">
    <source>
        <dbReference type="EMBL" id="KAK9813733.1"/>
    </source>
</evidence>
<evidence type="ECO:0000256" key="1">
    <source>
        <dbReference type="SAM" id="MobiDB-lite"/>
    </source>
</evidence>
<name>A0AAW1PYM8_9CHLO</name>
<proteinExistence type="predicted"/>
<keyword evidence="3" id="KW-1185">Reference proteome</keyword>
<dbReference type="EMBL" id="JALJOQ010000003">
    <property type="protein sequence ID" value="KAK9813733.1"/>
    <property type="molecule type" value="Genomic_DNA"/>
</dbReference>
<accession>A0AAW1PYM8</accession>
<sequence length="165" mass="17797">MPSAGRLQGGEHSWTRWQAPKSAGALSRPSRRRSGARRTLWLAALPGLLFHRSTWSTDLNVLSPKGSFLGLRSSYTSSKFTALGGGRQLGMQSSQLELEAHVSLPQVKRACGADCGLGRVVGASLEVAAFPDEAELCRTCNAQADNVQDRLKQDQTLLHQVTLSP</sequence>
<dbReference type="AlphaFoldDB" id="A0AAW1PYM8"/>
<feature type="region of interest" description="Disordered" evidence="1">
    <location>
        <begin position="1"/>
        <end position="31"/>
    </location>
</feature>
<reference evidence="2 3" key="1">
    <citation type="journal article" date="2024" name="Nat. Commun.">
        <title>Phylogenomics reveals the evolutionary origins of lichenization in chlorophyte algae.</title>
        <authorList>
            <person name="Puginier C."/>
            <person name="Libourel C."/>
            <person name="Otte J."/>
            <person name="Skaloud P."/>
            <person name="Haon M."/>
            <person name="Grisel S."/>
            <person name="Petersen M."/>
            <person name="Berrin J.G."/>
            <person name="Delaux P.M."/>
            <person name="Dal Grande F."/>
            <person name="Keller J."/>
        </authorList>
    </citation>
    <scope>NUCLEOTIDE SEQUENCE [LARGE SCALE GENOMIC DNA]</scope>
    <source>
        <strain evidence="2 3">SAG 2036</strain>
    </source>
</reference>
<organism evidence="2 3">
    <name type="scientific">Symbiochloris irregularis</name>
    <dbReference type="NCBI Taxonomy" id="706552"/>
    <lineage>
        <taxon>Eukaryota</taxon>
        <taxon>Viridiplantae</taxon>
        <taxon>Chlorophyta</taxon>
        <taxon>core chlorophytes</taxon>
        <taxon>Trebouxiophyceae</taxon>
        <taxon>Trebouxiales</taxon>
        <taxon>Trebouxiaceae</taxon>
        <taxon>Symbiochloris</taxon>
    </lineage>
</organism>
<evidence type="ECO:0000313" key="3">
    <source>
        <dbReference type="Proteomes" id="UP001465755"/>
    </source>
</evidence>